<dbReference type="OrthoDB" id="9771835at2"/>
<dbReference type="Gene3D" id="3.40.50.970">
    <property type="match status" value="1"/>
</dbReference>
<dbReference type="InterPro" id="IPR033248">
    <property type="entry name" value="Transketolase_C"/>
</dbReference>
<dbReference type="Pfam" id="PF02779">
    <property type="entry name" value="Transket_pyr"/>
    <property type="match status" value="1"/>
</dbReference>
<keyword evidence="6" id="KW-1185">Reference proteome</keyword>
<evidence type="ECO:0000256" key="3">
    <source>
        <dbReference type="ARBA" id="ARBA00023052"/>
    </source>
</evidence>
<accession>A0A428N3W9</accession>
<dbReference type="Gene3D" id="3.40.50.920">
    <property type="match status" value="1"/>
</dbReference>
<gene>
    <name evidence="5" type="ORF">D7Z54_12635</name>
</gene>
<comment type="caution">
    <text evidence="5">The sequence shown here is derived from an EMBL/GenBank/DDBJ whole genome shotgun (WGS) entry which is preliminary data.</text>
</comment>
<dbReference type="FunFam" id="3.40.50.920:FF:000001">
    <property type="entry name" value="Pyruvate dehydrogenase E1 beta subunit"/>
    <property type="match status" value="1"/>
</dbReference>
<dbReference type="InterPro" id="IPR029061">
    <property type="entry name" value="THDP-binding"/>
</dbReference>
<evidence type="ECO:0000256" key="1">
    <source>
        <dbReference type="ARBA" id="ARBA00001964"/>
    </source>
</evidence>
<dbReference type="Proteomes" id="UP000275076">
    <property type="component" value="Unassembled WGS sequence"/>
</dbReference>
<name>A0A428N3W9_9BACI</name>
<evidence type="ECO:0000313" key="5">
    <source>
        <dbReference type="EMBL" id="RSL33140.1"/>
    </source>
</evidence>
<comment type="cofactor">
    <cofactor evidence="1">
        <name>thiamine diphosphate</name>
        <dbReference type="ChEBI" id="CHEBI:58937"/>
    </cofactor>
</comment>
<dbReference type="SUPFAM" id="SSF52518">
    <property type="entry name" value="Thiamin diphosphate-binding fold (THDP-binding)"/>
    <property type="match status" value="1"/>
</dbReference>
<dbReference type="Pfam" id="PF02780">
    <property type="entry name" value="Transketolase_C"/>
    <property type="match status" value="1"/>
</dbReference>
<evidence type="ECO:0000256" key="2">
    <source>
        <dbReference type="ARBA" id="ARBA00023002"/>
    </source>
</evidence>
<dbReference type="InterPro" id="IPR005475">
    <property type="entry name" value="Transketolase-like_Pyr-bd"/>
</dbReference>
<feature type="domain" description="Transketolase-like pyrimidine-binding" evidence="4">
    <location>
        <begin position="10"/>
        <end position="185"/>
    </location>
</feature>
<proteinExistence type="predicted"/>
<dbReference type="SMART" id="SM00861">
    <property type="entry name" value="Transket_pyr"/>
    <property type="match status" value="1"/>
</dbReference>
<dbReference type="AlphaFoldDB" id="A0A428N3W9"/>
<reference evidence="5 6" key="1">
    <citation type="submission" date="2018-10" db="EMBL/GenBank/DDBJ databases">
        <title>Draft genome sequence of Bacillus salarius IM0101, isolated from a hypersaline soil in Inner Mongolia, China.</title>
        <authorList>
            <person name="Yamprayoonswat W."/>
            <person name="Boonvisut S."/>
            <person name="Jumpathong W."/>
            <person name="Sittihan S."/>
            <person name="Ruangsuj P."/>
            <person name="Wanthongcharoen S."/>
            <person name="Thongpramul N."/>
            <person name="Pimmason S."/>
            <person name="Yu B."/>
            <person name="Yasawong M."/>
        </authorList>
    </citation>
    <scope>NUCLEOTIDE SEQUENCE [LARGE SCALE GENOMIC DNA]</scope>
    <source>
        <strain evidence="5 6">IM0101</strain>
    </source>
</reference>
<dbReference type="PANTHER" id="PTHR43257:SF2">
    <property type="entry name" value="PYRUVATE DEHYDROGENASE E1 COMPONENT SUBUNIT BETA"/>
    <property type="match status" value="1"/>
</dbReference>
<dbReference type="PANTHER" id="PTHR43257">
    <property type="entry name" value="PYRUVATE DEHYDROGENASE E1 COMPONENT BETA SUBUNIT"/>
    <property type="match status" value="1"/>
</dbReference>
<organism evidence="5 6">
    <name type="scientific">Salibacterium salarium</name>
    <dbReference type="NCBI Taxonomy" id="284579"/>
    <lineage>
        <taxon>Bacteria</taxon>
        <taxon>Bacillati</taxon>
        <taxon>Bacillota</taxon>
        <taxon>Bacilli</taxon>
        <taxon>Bacillales</taxon>
        <taxon>Bacillaceae</taxon>
    </lineage>
</organism>
<evidence type="ECO:0000259" key="4">
    <source>
        <dbReference type="SMART" id="SM00861"/>
    </source>
</evidence>
<dbReference type="InterPro" id="IPR009014">
    <property type="entry name" value="Transketo_C/PFOR_II"/>
</dbReference>
<keyword evidence="3" id="KW-0786">Thiamine pyrophosphate</keyword>
<dbReference type="CDD" id="cd07036">
    <property type="entry name" value="TPP_PYR_E1-PDHc-beta_like"/>
    <property type="match status" value="1"/>
</dbReference>
<sequence length="332" mass="36399">MTTSVQTKKMTMIQGINDALRTMLAEDDDVLVMGQDVGVNGGVFRATEGLHEEFGDERVIDAPLAESGIVGTSIGLAANGYRPIAEMQFLGFTYPAFNQIMTHATRIRQRSMGRYTAPMVVRAPYGAGVRAPEIHSDSVEALFTHMPGIKVVVPSNAYDAKGLLIASIEDPDPVIFLEPMRCYRSSRVEVPEEKYNIKLGKAAVRKEGADISVFTWGAMTIETMKAVEEIENEQHITCDVIDLRTLSPLDKETISASVQKTGRAVIVHEAPATGGVSGEVMTIINDTSFLYLRSPIERVCGFDTPVPVYSLENEYIPSPEKIKNAIHRSISF</sequence>
<dbReference type="EMBL" id="RBVX01000010">
    <property type="protein sequence ID" value="RSL33140.1"/>
    <property type="molecule type" value="Genomic_DNA"/>
</dbReference>
<evidence type="ECO:0000313" key="6">
    <source>
        <dbReference type="Proteomes" id="UP000275076"/>
    </source>
</evidence>
<dbReference type="FunFam" id="3.40.50.970:FF:000001">
    <property type="entry name" value="Pyruvate dehydrogenase E1 beta subunit"/>
    <property type="match status" value="1"/>
</dbReference>
<dbReference type="GO" id="GO:0016491">
    <property type="term" value="F:oxidoreductase activity"/>
    <property type="evidence" value="ECO:0007669"/>
    <property type="project" value="UniProtKB-KW"/>
</dbReference>
<dbReference type="SUPFAM" id="SSF52922">
    <property type="entry name" value="TK C-terminal domain-like"/>
    <property type="match status" value="1"/>
</dbReference>
<dbReference type="RefSeq" id="WP_125556203.1">
    <property type="nucleotide sequence ID" value="NZ_RBVX01000010.1"/>
</dbReference>
<keyword evidence="2" id="KW-0560">Oxidoreductase</keyword>
<protein>
    <submittedName>
        <fullName evidence="5">Alpha-ketoacid dehydrogenase subunit beta</fullName>
    </submittedName>
</protein>